<keyword evidence="2" id="KW-1185">Reference proteome</keyword>
<dbReference type="Proteomes" id="UP000244309">
    <property type="component" value="Unassembled WGS sequence"/>
</dbReference>
<accession>A0A2V1AZ74</accession>
<name>A0A2V1AZ74_9ASCO</name>
<proteinExistence type="predicted"/>
<sequence>MSPKGEPVGVLAVFDTYARHTRQESLVNDLHSAAREIMGILQTPYEKILEERKNSQDSIKPGKPTNEVDEELKQLSLKLGRATSKACAMTVFEKDGSGNPYSQNHHFASNAGDDNEDIKNNCLDEKQRKSLIRMLRRIGSLRPAAEMLCESLAASFKADFVFIVEIRSAELYSVAAEYFPKGHNKVDSEMFKHANKLVKSKRVMEETDRVSTRVLGTYGCTYSTIKSDHDFLIKAFSSDFGLQYNNPKHSTRFNSGCVMPFYRYNSKLVKKSSRNPDSNNIELYLRAGGYLVGVMNEYSII</sequence>
<dbReference type="AlphaFoldDB" id="A0A2V1AZ74"/>
<evidence type="ECO:0008006" key="3">
    <source>
        <dbReference type="Google" id="ProtNLM"/>
    </source>
</evidence>
<gene>
    <name evidence="1" type="ORF">CXQ85_002870</name>
</gene>
<dbReference type="OrthoDB" id="303614at2759"/>
<dbReference type="STRING" id="45357.A0A2V1AZ74"/>
<comment type="caution">
    <text evidence="1">The sequence shown here is derived from an EMBL/GenBank/DDBJ whole genome shotgun (WGS) entry which is preliminary data.</text>
</comment>
<dbReference type="VEuPathDB" id="FungiDB:CXQ85_002870"/>
<dbReference type="EMBL" id="PKFO01000010">
    <property type="protein sequence ID" value="PVH23142.1"/>
    <property type="molecule type" value="Genomic_DNA"/>
</dbReference>
<evidence type="ECO:0000313" key="1">
    <source>
        <dbReference type="EMBL" id="PVH23142.1"/>
    </source>
</evidence>
<evidence type="ECO:0000313" key="2">
    <source>
        <dbReference type="Proteomes" id="UP000244309"/>
    </source>
</evidence>
<dbReference type="GeneID" id="37008201"/>
<dbReference type="RefSeq" id="XP_025344082.1">
    <property type="nucleotide sequence ID" value="XM_025486532.1"/>
</dbReference>
<organism evidence="1 2">
    <name type="scientific">Candidozyma haemuli</name>
    <dbReference type="NCBI Taxonomy" id="45357"/>
    <lineage>
        <taxon>Eukaryota</taxon>
        <taxon>Fungi</taxon>
        <taxon>Dikarya</taxon>
        <taxon>Ascomycota</taxon>
        <taxon>Saccharomycotina</taxon>
        <taxon>Pichiomycetes</taxon>
        <taxon>Metschnikowiaceae</taxon>
        <taxon>Candidozyma</taxon>
    </lineage>
</organism>
<reference evidence="1 2" key="1">
    <citation type="submission" date="2017-12" db="EMBL/GenBank/DDBJ databases">
        <title>Genome Sequence of a Multidrug-Resistant Candida haemulonii Isolate from a Patient with Chronic Leg Ulcers in Israel.</title>
        <authorList>
            <person name="Chow N.A."/>
            <person name="Gade L."/>
            <person name="Batra D."/>
            <person name="Rowe L.A."/>
            <person name="Ben-Ami R."/>
            <person name="Loparev V.N."/>
            <person name="Litvintseva A.P."/>
        </authorList>
    </citation>
    <scope>NUCLEOTIDE SEQUENCE [LARGE SCALE GENOMIC DNA]</scope>
    <source>
        <strain evidence="1 2">B11899</strain>
    </source>
</reference>
<protein>
    <recommendedName>
        <fullName evidence="3">GAF domain-containing protein</fullName>
    </recommendedName>
</protein>